<proteinExistence type="predicted"/>
<evidence type="ECO:0000313" key="3">
    <source>
        <dbReference type="Proteomes" id="UP000198929"/>
    </source>
</evidence>
<name>A0A1H9UL96_9CORY</name>
<dbReference type="Gene3D" id="3.40.630.30">
    <property type="match status" value="1"/>
</dbReference>
<dbReference type="AlphaFoldDB" id="A0A1H9UL96"/>
<dbReference type="PANTHER" id="PTHR39173">
    <property type="entry name" value="ACETYLTRANSFERASE"/>
    <property type="match status" value="1"/>
</dbReference>
<keyword evidence="2" id="KW-0808">Transferase</keyword>
<protein>
    <submittedName>
        <fullName evidence="2">Predicted acetyltransferase</fullName>
    </submittedName>
</protein>
<dbReference type="Pfam" id="PF13302">
    <property type="entry name" value="Acetyltransf_3"/>
    <property type="match status" value="1"/>
</dbReference>
<dbReference type="STRING" id="1121357.SAMN05661109_01861"/>
<dbReference type="Proteomes" id="UP000198929">
    <property type="component" value="Unassembled WGS sequence"/>
</dbReference>
<dbReference type="InterPro" id="IPR000182">
    <property type="entry name" value="GNAT_dom"/>
</dbReference>
<dbReference type="PROSITE" id="PS51186">
    <property type="entry name" value="GNAT"/>
    <property type="match status" value="1"/>
</dbReference>
<gene>
    <name evidence="2" type="ORF">SAMN05661109_01861</name>
</gene>
<dbReference type="SUPFAM" id="SSF55729">
    <property type="entry name" value="Acyl-CoA N-acyltransferases (Nat)"/>
    <property type="match status" value="1"/>
</dbReference>
<sequence length="175" mass="19084">MRLTQPNTAFHASWLEAAHELQHADGPNEGHGMSLELADGDLSDPTTFATWVYALNDEAVSPRSGRVPATNWWMVEGSEYLGAIQLRHTLGTEYLRTRGGHVGYTVRPSARGRGLATQALTLVLTRAHEFGLEQVMVTCLEANPASARVIEKAGGIIEGTSDGLIRYWIPTQTKS</sequence>
<dbReference type="EMBL" id="FOGQ01000008">
    <property type="protein sequence ID" value="SES10132.1"/>
    <property type="molecule type" value="Genomic_DNA"/>
</dbReference>
<dbReference type="CDD" id="cd04301">
    <property type="entry name" value="NAT_SF"/>
    <property type="match status" value="1"/>
</dbReference>
<dbReference type="RefSeq" id="WP_092259446.1">
    <property type="nucleotide sequence ID" value="NZ_CP047199.1"/>
</dbReference>
<dbReference type="GO" id="GO:0016747">
    <property type="term" value="F:acyltransferase activity, transferring groups other than amino-acyl groups"/>
    <property type="evidence" value="ECO:0007669"/>
    <property type="project" value="InterPro"/>
</dbReference>
<dbReference type="PANTHER" id="PTHR39173:SF1">
    <property type="entry name" value="ACETYLTRANSFERASE"/>
    <property type="match status" value="1"/>
</dbReference>
<evidence type="ECO:0000313" key="2">
    <source>
        <dbReference type="EMBL" id="SES10132.1"/>
    </source>
</evidence>
<reference evidence="3" key="1">
    <citation type="submission" date="2016-10" db="EMBL/GenBank/DDBJ databases">
        <authorList>
            <person name="Varghese N."/>
            <person name="Submissions S."/>
        </authorList>
    </citation>
    <scope>NUCLEOTIDE SEQUENCE [LARGE SCALE GENOMIC DNA]</scope>
    <source>
        <strain evidence="3">DSM 20524</strain>
    </source>
</reference>
<evidence type="ECO:0000259" key="1">
    <source>
        <dbReference type="PROSITE" id="PS51186"/>
    </source>
</evidence>
<organism evidence="2 3">
    <name type="scientific">Corynebacterium cystitidis DSM 20524</name>
    <dbReference type="NCBI Taxonomy" id="1121357"/>
    <lineage>
        <taxon>Bacteria</taxon>
        <taxon>Bacillati</taxon>
        <taxon>Actinomycetota</taxon>
        <taxon>Actinomycetes</taxon>
        <taxon>Mycobacteriales</taxon>
        <taxon>Corynebacteriaceae</taxon>
        <taxon>Corynebacterium</taxon>
    </lineage>
</organism>
<dbReference type="InterPro" id="IPR016181">
    <property type="entry name" value="Acyl_CoA_acyltransferase"/>
</dbReference>
<keyword evidence="3" id="KW-1185">Reference proteome</keyword>
<feature type="domain" description="N-acetyltransferase" evidence="1">
    <location>
        <begin position="33"/>
        <end position="173"/>
    </location>
</feature>
<accession>A0A1H9UL96</accession>